<dbReference type="AlphaFoldDB" id="A0A1S2QD61"/>
<reference evidence="1 2" key="1">
    <citation type="submission" date="2016-10" db="EMBL/GenBank/DDBJ databases">
        <title>Genome sequence of Streptomyces sp. MUSC 1.</title>
        <authorList>
            <person name="Lee L.-H."/>
            <person name="Ser H.-L."/>
            <person name="Law J.W.-F."/>
        </authorList>
    </citation>
    <scope>NUCLEOTIDE SEQUENCE [LARGE SCALE GENOMIC DNA]</scope>
    <source>
        <strain evidence="1 2">MUSC 1</strain>
    </source>
</reference>
<organism evidence="1 2">
    <name type="scientific">Streptomyces monashensis</name>
    <dbReference type="NCBI Taxonomy" id="1678012"/>
    <lineage>
        <taxon>Bacteria</taxon>
        <taxon>Bacillati</taxon>
        <taxon>Actinomycetota</taxon>
        <taxon>Actinomycetes</taxon>
        <taxon>Kitasatosporales</taxon>
        <taxon>Streptomycetaceae</taxon>
        <taxon>Streptomyces</taxon>
    </lineage>
</organism>
<protein>
    <submittedName>
        <fullName evidence="1">Uncharacterized protein</fullName>
    </submittedName>
</protein>
<proteinExistence type="predicted"/>
<dbReference type="Proteomes" id="UP000179642">
    <property type="component" value="Unassembled WGS sequence"/>
</dbReference>
<keyword evidence="2" id="KW-1185">Reference proteome</keyword>
<dbReference type="OrthoDB" id="4153171at2"/>
<dbReference type="EMBL" id="MLYO01000035">
    <property type="protein sequence ID" value="OIK03607.1"/>
    <property type="molecule type" value="Genomic_DNA"/>
</dbReference>
<name>A0A1S2QD61_9ACTN</name>
<evidence type="ECO:0000313" key="1">
    <source>
        <dbReference type="EMBL" id="OIK03607.1"/>
    </source>
</evidence>
<gene>
    <name evidence="1" type="ORF">BIV23_21515</name>
</gene>
<comment type="caution">
    <text evidence="1">The sequence shown here is derived from an EMBL/GenBank/DDBJ whole genome shotgun (WGS) entry which is preliminary data.</text>
</comment>
<evidence type="ECO:0000313" key="2">
    <source>
        <dbReference type="Proteomes" id="UP000179642"/>
    </source>
</evidence>
<accession>A0A1S2QD61</accession>
<sequence>MSMRLVEDTSDDTYVLDILDITLTPALPWLGRQVRWEMSGRLKETVDLTRVTCNVIMKFGPVKMLDRSYRLPDLLARIGARLPGDPRLPAGPWQQTWTLRIPETVPVARHRIRLRARTGTGKNFLALDIPVDFSCKFRPVAATCGGSSRVLHSTRRR</sequence>